<sequence>MRVVGDWMGMRCDGGGMCMGRNAFRGVRGKQSKQCPRRAANGKCCAGRIDGPNNLAPRLNSRTPPIALPSRRDRALLQLSM</sequence>
<name>A0ABP1A313_9BRYO</name>
<accession>A0ABP1A313</accession>
<gene>
    <name evidence="1" type="ORF">CSSPJE1EN2_LOCUS359</name>
</gene>
<organism evidence="1 2">
    <name type="scientific">Sphagnum jensenii</name>
    <dbReference type="NCBI Taxonomy" id="128206"/>
    <lineage>
        <taxon>Eukaryota</taxon>
        <taxon>Viridiplantae</taxon>
        <taxon>Streptophyta</taxon>
        <taxon>Embryophyta</taxon>
        <taxon>Bryophyta</taxon>
        <taxon>Sphagnophytina</taxon>
        <taxon>Sphagnopsida</taxon>
        <taxon>Sphagnales</taxon>
        <taxon>Sphagnaceae</taxon>
        <taxon>Sphagnum</taxon>
    </lineage>
</organism>
<keyword evidence="2" id="KW-1185">Reference proteome</keyword>
<evidence type="ECO:0000313" key="2">
    <source>
        <dbReference type="Proteomes" id="UP001497522"/>
    </source>
</evidence>
<reference evidence="1 2" key="1">
    <citation type="submission" date="2024-03" db="EMBL/GenBank/DDBJ databases">
        <authorList>
            <consortium name="ELIXIR-Norway"/>
            <consortium name="Elixir Norway"/>
        </authorList>
    </citation>
    <scope>NUCLEOTIDE SEQUENCE [LARGE SCALE GENOMIC DNA]</scope>
</reference>
<dbReference type="Proteomes" id="UP001497522">
    <property type="component" value="Chromosome 1"/>
</dbReference>
<proteinExistence type="predicted"/>
<protein>
    <submittedName>
        <fullName evidence="1">Uncharacterized protein</fullName>
    </submittedName>
</protein>
<evidence type="ECO:0000313" key="1">
    <source>
        <dbReference type="EMBL" id="CAK9857364.1"/>
    </source>
</evidence>
<dbReference type="EMBL" id="OZ023702">
    <property type="protein sequence ID" value="CAK9857364.1"/>
    <property type="molecule type" value="Genomic_DNA"/>
</dbReference>